<dbReference type="OMA" id="HIHARYI"/>
<dbReference type="VEuPathDB" id="GiardiaDB:GL50803_7421"/>
<dbReference type="GO" id="GO:0005956">
    <property type="term" value="C:protein kinase CK2 complex"/>
    <property type="evidence" value="ECO:0000318"/>
    <property type="project" value="GO_Central"/>
</dbReference>
<dbReference type="Pfam" id="PF01214">
    <property type="entry name" value="CK_II_beta"/>
    <property type="match status" value="1"/>
</dbReference>
<gene>
    <name evidence="3" type="ORF">GL50803_007421</name>
</gene>
<keyword evidence="3" id="KW-0808">Transferase</keyword>
<keyword evidence="3" id="KW-0418">Kinase</keyword>
<dbReference type="InterPro" id="IPR016149">
    <property type="entry name" value="Casein_kin_II_reg-sub_N"/>
</dbReference>
<dbReference type="GeneID" id="5697216"/>
<dbReference type="SUPFAM" id="SSF57798">
    <property type="entry name" value="Casein kinase II beta subunit"/>
    <property type="match status" value="1"/>
</dbReference>
<keyword evidence="4" id="KW-1185">Reference proteome</keyword>
<dbReference type="PANTHER" id="PTHR11740">
    <property type="entry name" value="CASEIN KINASE II SUBUNIT BETA"/>
    <property type="match status" value="1"/>
</dbReference>
<reference evidence="3 4" key="1">
    <citation type="journal article" date="2007" name="Science">
        <title>Genomic minimalism in the early diverging intestinal parasite Giardia lamblia.</title>
        <authorList>
            <person name="Morrison H.G."/>
            <person name="McArthur A.G."/>
            <person name="Gillin F.D."/>
            <person name="Aley S.B."/>
            <person name="Adam R.D."/>
            <person name="Olsen G.J."/>
            <person name="Best A.A."/>
            <person name="Cande W.Z."/>
            <person name="Chen F."/>
            <person name="Cipriano M.J."/>
            <person name="Davids B.J."/>
            <person name="Dawson S.C."/>
            <person name="Elmendorf H.G."/>
            <person name="Hehl A.B."/>
            <person name="Holder M.E."/>
            <person name="Huse S.M."/>
            <person name="Kim U.U."/>
            <person name="Lasek-Nesselquist E."/>
            <person name="Manning G."/>
            <person name="Nigam A."/>
            <person name="Nixon J.E."/>
            <person name="Palm D."/>
            <person name="Passamaneck N.E."/>
            <person name="Prabhu A."/>
            <person name="Reich C.I."/>
            <person name="Reiner D.S."/>
            <person name="Samuelson J."/>
            <person name="Svard S.G."/>
            <person name="Sogin M.L."/>
        </authorList>
    </citation>
    <scope>NUCLEOTIDE SEQUENCE [LARGE SCALE GENOMIC DNA]</scope>
    <source>
        <strain evidence="3 4">WB C6</strain>
    </source>
</reference>
<dbReference type="STRING" id="184922.A8BXA9"/>
<dbReference type="InterPro" id="IPR035991">
    <property type="entry name" value="Casein_kinase_II_beta-like"/>
</dbReference>
<dbReference type="GO" id="GO:0016301">
    <property type="term" value="F:kinase activity"/>
    <property type="evidence" value="ECO:0007669"/>
    <property type="project" value="UniProtKB-KW"/>
</dbReference>
<dbReference type="Proteomes" id="UP000001548">
    <property type="component" value="Unassembled WGS sequence"/>
</dbReference>
<comment type="similarity">
    <text evidence="1 2">Belongs to the casein kinase 2 subunit beta family.</text>
</comment>
<proteinExistence type="inferred from homology"/>
<dbReference type="SMART" id="SM01085">
    <property type="entry name" value="CK_II_beta"/>
    <property type="match status" value="1"/>
</dbReference>
<dbReference type="KEGG" id="gla:GL50803_007421"/>
<dbReference type="FunCoup" id="A8BXA9">
    <property type="interactions" value="215"/>
</dbReference>
<dbReference type="PANTHER" id="PTHR11740:SF0">
    <property type="entry name" value="CASEIN KINASE II SUBUNIT BETA"/>
    <property type="match status" value="1"/>
</dbReference>
<dbReference type="GO" id="GO:0019887">
    <property type="term" value="F:protein kinase regulator activity"/>
    <property type="evidence" value="ECO:0000318"/>
    <property type="project" value="GO_Central"/>
</dbReference>
<evidence type="ECO:0000256" key="1">
    <source>
        <dbReference type="ARBA" id="ARBA00006941"/>
    </source>
</evidence>
<dbReference type="PRINTS" id="PR00472">
    <property type="entry name" value="CASNKINASEII"/>
</dbReference>
<comment type="subunit">
    <text evidence="2">Tetramer of two alpha and two beta subunits.</text>
</comment>
<dbReference type="AlphaFoldDB" id="A8BXA9"/>
<sequence length="238" mass="27452">MEEGGSSGSYSDEQEDWLTAFLSQGGFRRLLVEVPEYYLEDNLALYGLEPEIKHFSEALKLIRNEPQTTDVDEMAVSKAAALLYAHIHARYILTPQGLEDVRQKYERCEYGKCPRYLCSGQRLLPYSAVEKPGKDVLRCFCPACHKLYKLYNTDPEFFIDGCFYGPSLVPMFILTYPNIMPPPSQQYIPTLYGFKLFNKQSRGKNIHPAITFLKSKDPHFAKLMNRKYIECNETESKQ</sequence>
<accession>A8BXA9</accession>
<organism evidence="3 4">
    <name type="scientific">Giardia intestinalis (strain ATCC 50803 / WB clone C6)</name>
    <name type="common">Giardia lamblia</name>
    <dbReference type="NCBI Taxonomy" id="184922"/>
    <lineage>
        <taxon>Eukaryota</taxon>
        <taxon>Metamonada</taxon>
        <taxon>Diplomonadida</taxon>
        <taxon>Hexamitidae</taxon>
        <taxon>Giardiinae</taxon>
        <taxon>Giardia</taxon>
    </lineage>
</organism>
<dbReference type="InterPro" id="IPR000704">
    <property type="entry name" value="Casein_kinase_II_reg-sub"/>
</dbReference>
<dbReference type="RefSeq" id="XP_001704324.1">
    <property type="nucleotide sequence ID" value="XM_001704272.1"/>
</dbReference>
<dbReference type="Gene3D" id="1.10.1820.10">
    <property type="entry name" value="protein kinase ck2 holoenzyme, chain C, domain 1"/>
    <property type="match status" value="1"/>
</dbReference>
<comment type="caution">
    <text evidence="3">The sequence shown here is derived from an EMBL/GenBank/DDBJ whole genome shotgun (WGS) entry which is preliminary data.</text>
</comment>
<protein>
    <recommendedName>
        <fullName evidence="2">Casein kinase II subunit beta</fullName>
        <shortName evidence="2">CK II beta</shortName>
    </recommendedName>
</protein>
<dbReference type="HOGENOM" id="CLU_034027_3_2_1"/>
<dbReference type="FunFam" id="2.20.25.20:FF:000001">
    <property type="entry name" value="Casein kinase II subunit beta"/>
    <property type="match status" value="1"/>
</dbReference>
<dbReference type="EMBL" id="AACB03000005">
    <property type="protein sequence ID" value="KAE8301723.1"/>
    <property type="molecule type" value="Genomic_DNA"/>
</dbReference>
<dbReference type="GO" id="GO:0005737">
    <property type="term" value="C:cytoplasm"/>
    <property type="evidence" value="ECO:0000318"/>
    <property type="project" value="GO_Central"/>
</dbReference>
<dbReference type="Gene3D" id="2.20.25.20">
    <property type="match status" value="1"/>
</dbReference>
<name>A8BXA9_GIAIC</name>
<evidence type="ECO:0000313" key="4">
    <source>
        <dbReference type="Proteomes" id="UP000001548"/>
    </source>
</evidence>
<evidence type="ECO:0000313" key="3">
    <source>
        <dbReference type="EMBL" id="KAE8301723.1"/>
    </source>
</evidence>
<evidence type="ECO:0000256" key="2">
    <source>
        <dbReference type="RuleBase" id="RU361268"/>
    </source>
</evidence>